<evidence type="ECO:0000256" key="4">
    <source>
        <dbReference type="ARBA" id="ARBA00023010"/>
    </source>
</evidence>
<keyword evidence="3" id="KW-0653">Protein transport</keyword>
<feature type="compositionally biased region" description="Basic residues" evidence="8">
    <location>
        <begin position="1016"/>
        <end position="1030"/>
    </location>
</feature>
<keyword evidence="5 7" id="KW-0906">Nuclear pore complex</keyword>
<evidence type="ECO:0000256" key="5">
    <source>
        <dbReference type="ARBA" id="ARBA00023132"/>
    </source>
</evidence>
<comment type="subunit">
    <text evidence="7">Part of the nuclear pore complex (NPC).</text>
</comment>
<dbReference type="Pfam" id="PF04121">
    <property type="entry name" value="Nup84_Nup100"/>
    <property type="match status" value="1"/>
</dbReference>
<keyword evidence="4 7" id="KW-0811">Translocation</keyword>
<evidence type="ECO:0000256" key="3">
    <source>
        <dbReference type="ARBA" id="ARBA00022927"/>
    </source>
</evidence>
<feature type="region of interest" description="Disordered" evidence="8">
    <location>
        <begin position="1"/>
        <end position="51"/>
    </location>
</feature>
<dbReference type="GO" id="GO:0017056">
    <property type="term" value="F:structural constituent of nuclear pore"/>
    <property type="evidence" value="ECO:0007669"/>
    <property type="project" value="UniProtKB-UniRule"/>
</dbReference>
<dbReference type="Proteomes" id="UP000799766">
    <property type="component" value="Unassembled WGS sequence"/>
</dbReference>
<proteinExistence type="inferred from homology"/>
<dbReference type="GO" id="GO:0031080">
    <property type="term" value="C:nuclear pore outer ring"/>
    <property type="evidence" value="ECO:0007669"/>
    <property type="project" value="TreeGrafter"/>
</dbReference>
<comment type="subcellular location">
    <subcellularLocation>
        <location evidence="7">Nucleus</location>
        <location evidence="7">Nuclear pore complex</location>
    </subcellularLocation>
    <subcellularLocation>
        <location evidence="7">Nucleus membrane</location>
    </subcellularLocation>
</comment>
<sequence>MLPHRRSRSTRGNPLADFDSALVMAPSAEPSRDQSTPGPASLTYRPPRSLHPLQDVADRVGREVEQFAEEIDKWYAGTAHPEKSYRSSIKLAERFQKIAEDTVERLKKKHAAEDDRLQHQSWEWRIRALDSERGSPAPSTSFGGDAASSSIAASRVGRDTTVKDLRQWQQEVNTWRLLKICLEINHGDAAEKEKRDKEELAAMGPATRFTGDDDIWRRFLLEDRASRGRKLILEWLESTAESSSTGIDEVVEQLKSHAGQGRGTWSKGWLHTREKIKGQKRLRPWGPETRAFSSHSSDPLVTQLDPDAMSRQGRMLEKPDTFYERSLWLTCWELLRRGVPRDKVRDWAFEHNEAWRIASLGFSGTKSERWAFGAANSGALWRRMCAAASRNAKDEYERAVYGLLSGELQSADIACRSYDDLLYVRYNSLLLGRFDNYLQTRYPERLPAALAHKFPVFDAVKAYGGWMTASQRIVDELWNHHTSSAEAKSPMKLIQASLLSNRFPQLVNQLGMAISRKAGPHSVVIMHRPYDSEPELMTLAGDYNALRIVAHIYLILKQIGVRFVEPPNARATEGNAILPIKDMPLNENVLVGYLDFLRLAGKLEIIPLYASHLTGKFAEQTLGRILPDVRNPAEQQMLVKLMEQYNIDVSSVFLEQYCFTLMRNSDKPLNARALDDSLVPIEELSILEDSDSHMWPGQRIVNSFMPKTLTDQDEAIVRSVEWYMLVRGEWVLTFGALNHVMKHVLLSGQIGIARAICEKLPYAKVSMAKSETVFGRPYNLFEDDNPFEEKDEEELEEQPQPDLRRSARASARVSSVSQAVKGMDAKTEEEERKRRGMWLKWEAFKGCSQAYYDMENLVTILSLLSKWRRLEDTLLNSASFPPANVKTAMKEASTILDRLEVHIDRLMDSTSLATPHVHDTQPKLLQKIRSKYLPECIIAYNTALHCAAELLSPDYMVTAMDLPTRIADNNNTHLQDVFLATNRMEELVDAFANDAERMLMLNEHEAEAEQATGRRLSQRTRRGGRKIHRAKREREWMGETMKIWNIHNGNGEEAS</sequence>
<dbReference type="Gene3D" id="1.20.190.50">
    <property type="match status" value="1"/>
</dbReference>
<dbReference type="InterPro" id="IPR007252">
    <property type="entry name" value="Nup84/Nup107"/>
</dbReference>
<dbReference type="PANTHER" id="PTHR13003">
    <property type="entry name" value="NUP107-RELATED"/>
    <property type="match status" value="1"/>
</dbReference>
<name>A0A6A6P4V1_9PEZI</name>
<dbReference type="GO" id="GO:0006406">
    <property type="term" value="P:mRNA export from nucleus"/>
    <property type="evidence" value="ECO:0007669"/>
    <property type="project" value="TreeGrafter"/>
</dbReference>
<dbReference type="GO" id="GO:0031965">
    <property type="term" value="C:nuclear membrane"/>
    <property type="evidence" value="ECO:0007669"/>
    <property type="project" value="UniProtKB-SubCell"/>
</dbReference>
<keyword evidence="6 7" id="KW-0539">Nucleus</keyword>
<keyword evidence="1 7" id="KW-0813">Transport</keyword>
<organism evidence="9 10">
    <name type="scientific">Lineolata rhizophorae</name>
    <dbReference type="NCBI Taxonomy" id="578093"/>
    <lineage>
        <taxon>Eukaryota</taxon>
        <taxon>Fungi</taxon>
        <taxon>Dikarya</taxon>
        <taxon>Ascomycota</taxon>
        <taxon>Pezizomycotina</taxon>
        <taxon>Dothideomycetes</taxon>
        <taxon>Dothideomycetes incertae sedis</taxon>
        <taxon>Lineolatales</taxon>
        <taxon>Lineolataceae</taxon>
        <taxon>Lineolata</taxon>
    </lineage>
</organism>
<evidence type="ECO:0000256" key="8">
    <source>
        <dbReference type="SAM" id="MobiDB-lite"/>
    </source>
</evidence>
<evidence type="ECO:0000256" key="6">
    <source>
        <dbReference type="ARBA" id="ARBA00023242"/>
    </source>
</evidence>
<dbReference type="GO" id="GO:0006606">
    <property type="term" value="P:protein import into nucleus"/>
    <property type="evidence" value="ECO:0007669"/>
    <property type="project" value="TreeGrafter"/>
</dbReference>
<feature type="region of interest" description="Disordered" evidence="8">
    <location>
        <begin position="788"/>
        <end position="814"/>
    </location>
</feature>
<dbReference type="AlphaFoldDB" id="A0A6A6P4V1"/>
<feature type="compositionally biased region" description="Acidic residues" evidence="8">
    <location>
        <begin position="788"/>
        <end position="799"/>
    </location>
</feature>
<dbReference type="Gene3D" id="1.10.3450.20">
    <property type="match status" value="1"/>
</dbReference>
<feature type="region of interest" description="Disordered" evidence="8">
    <location>
        <begin position="1009"/>
        <end position="1030"/>
    </location>
</feature>
<keyword evidence="7" id="KW-0472">Membrane</keyword>
<evidence type="ECO:0000256" key="2">
    <source>
        <dbReference type="ARBA" id="ARBA00022816"/>
    </source>
</evidence>
<reference evidence="9" key="1">
    <citation type="journal article" date="2020" name="Stud. Mycol.">
        <title>101 Dothideomycetes genomes: a test case for predicting lifestyles and emergence of pathogens.</title>
        <authorList>
            <person name="Haridas S."/>
            <person name="Albert R."/>
            <person name="Binder M."/>
            <person name="Bloem J."/>
            <person name="Labutti K."/>
            <person name="Salamov A."/>
            <person name="Andreopoulos B."/>
            <person name="Baker S."/>
            <person name="Barry K."/>
            <person name="Bills G."/>
            <person name="Bluhm B."/>
            <person name="Cannon C."/>
            <person name="Castanera R."/>
            <person name="Culley D."/>
            <person name="Daum C."/>
            <person name="Ezra D."/>
            <person name="Gonzalez J."/>
            <person name="Henrissat B."/>
            <person name="Kuo A."/>
            <person name="Liang C."/>
            <person name="Lipzen A."/>
            <person name="Lutzoni F."/>
            <person name="Magnuson J."/>
            <person name="Mondo S."/>
            <person name="Nolan M."/>
            <person name="Ohm R."/>
            <person name="Pangilinan J."/>
            <person name="Park H.-J."/>
            <person name="Ramirez L."/>
            <person name="Alfaro M."/>
            <person name="Sun H."/>
            <person name="Tritt A."/>
            <person name="Yoshinaga Y."/>
            <person name="Zwiers L.-H."/>
            <person name="Turgeon B."/>
            <person name="Goodwin S."/>
            <person name="Spatafora J."/>
            <person name="Crous P."/>
            <person name="Grigoriev I."/>
        </authorList>
    </citation>
    <scope>NUCLEOTIDE SEQUENCE</scope>
    <source>
        <strain evidence="9">ATCC 16933</strain>
    </source>
</reference>
<dbReference type="PANTHER" id="PTHR13003:SF2">
    <property type="entry name" value="NUCLEAR PORE COMPLEX PROTEIN NUP107"/>
    <property type="match status" value="1"/>
</dbReference>
<accession>A0A6A6P4V1</accession>
<evidence type="ECO:0000256" key="1">
    <source>
        <dbReference type="ARBA" id="ARBA00022448"/>
    </source>
</evidence>
<evidence type="ECO:0000313" key="10">
    <source>
        <dbReference type="Proteomes" id="UP000799766"/>
    </source>
</evidence>
<evidence type="ECO:0000256" key="7">
    <source>
        <dbReference type="RuleBase" id="RU365072"/>
    </source>
</evidence>
<dbReference type="GO" id="GO:0000973">
    <property type="term" value="P:post-transcriptional tethering of RNA polymerase II gene DNA at nuclear periphery"/>
    <property type="evidence" value="ECO:0007669"/>
    <property type="project" value="TreeGrafter"/>
</dbReference>
<evidence type="ECO:0000313" key="9">
    <source>
        <dbReference type="EMBL" id="KAF2458919.1"/>
    </source>
</evidence>
<gene>
    <name evidence="9" type="ORF">BDY21DRAFT_370438</name>
</gene>
<dbReference type="EMBL" id="MU001676">
    <property type="protein sequence ID" value="KAF2458919.1"/>
    <property type="molecule type" value="Genomic_DNA"/>
</dbReference>
<comment type="function">
    <text evidence="7">Functions as a component of the nuclear pore complex (NPC).</text>
</comment>
<keyword evidence="2" id="KW-0509">mRNA transport</keyword>
<comment type="similarity">
    <text evidence="7">Belongs to the nucleoporin Nup84/Nup107 family.</text>
</comment>
<dbReference type="OrthoDB" id="3098at2759"/>
<protein>
    <recommendedName>
        <fullName evidence="7">Nuclear pore complex protein</fullName>
    </recommendedName>
</protein>
<keyword evidence="10" id="KW-1185">Reference proteome</keyword>